<organism evidence="1 2">
    <name type="scientific">Promicromonospora aerolata</name>
    <dbReference type="NCBI Taxonomy" id="195749"/>
    <lineage>
        <taxon>Bacteria</taxon>
        <taxon>Bacillati</taxon>
        <taxon>Actinomycetota</taxon>
        <taxon>Actinomycetes</taxon>
        <taxon>Micrococcales</taxon>
        <taxon>Promicromonosporaceae</taxon>
        <taxon>Promicromonospora</taxon>
    </lineage>
</organism>
<dbReference type="EMBL" id="JBHUHF010000001">
    <property type="protein sequence ID" value="MFD2025444.1"/>
    <property type="molecule type" value="Genomic_DNA"/>
</dbReference>
<accession>A0ABW4V575</accession>
<name>A0ABW4V575_9MICO</name>
<evidence type="ECO:0000313" key="2">
    <source>
        <dbReference type="Proteomes" id="UP001597338"/>
    </source>
</evidence>
<dbReference type="SUPFAM" id="SSF51735">
    <property type="entry name" value="NAD(P)-binding Rossmann-fold domains"/>
    <property type="match status" value="1"/>
</dbReference>
<keyword evidence="2" id="KW-1185">Reference proteome</keyword>
<protein>
    <submittedName>
        <fullName evidence="1">SDR family oxidoreductase</fullName>
    </submittedName>
</protein>
<sequence>MHAVIDVTNCTARLESENVRFFTTVTKNLLEQERRAGVGHHVTLSIAGVQKVRGNPHYAGKRAQEAAVEAGDVPYTIVPATQFYDFAAMVASWSEHDGTAEIAPLLVQPVAPADVAAVLAEVATGRPQGRHVDVAGPDPHDLVDMARRTYAARGRPIRLVPTWSGGIFDATMAGDVLLPGAGARITSTPFDGWLAEERAGQGQTD</sequence>
<comment type="caution">
    <text evidence="1">The sequence shown here is derived from an EMBL/GenBank/DDBJ whole genome shotgun (WGS) entry which is preliminary data.</text>
</comment>
<dbReference type="Proteomes" id="UP001597338">
    <property type="component" value="Unassembled WGS sequence"/>
</dbReference>
<dbReference type="Gene3D" id="3.40.50.720">
    <property type="entry name" value="NAD(P)-binding Rossmann-like Domain"/>
    <property type="match status" value="1"/>
</dbReference>
<evidence type="ECO:0000313" key="1">
    <source>
        <dbReference type="EMBL" id="MFD2025444.1"/>
    </source>
</evidence>
<dbReference type="InterPro" id="IPR036291">
    <property type="entry name" value="NAD(P)-bd_dom_sf"/>
</dbReference>
<proteinExistence type="predicted"/>
<dbReference type="RefSeq" id="WP_377197338.1">
    <property type="nucleotide sequence ID" value="NZ_JBHUHF010000001.1"/>
</dbReference>
<reference evidence="2" key="1">
    <citation type="journal article" date="2019" name="Int. J. Syst. Evol. Microbiol.">
        <title>The Global Catalogue of Microorganisms (GCM) 10K type strain sequencing project: providing services to taxonomists for standard genome sequencing and annotation.</title>
        <authorList>
            <consortium name="The Broad Institute Genomics Platform"/>
            <consortium name="The Broad Institute Genome Sequencing Center for Infectious Disease"/>
            <person name="Wu L."/>
            <person name="Ma J."/>
        </authorList>
    </citation>
    <scope>NUCLEOTIDE SEQUENCE [LARGE SCALE GENOMIC DNA]</scope>
    <source>
        <strain evidence="2">CCM 7043</strain>
    </source>
</reference>
<gene>
    <name evidence="1" type="ORF">ACFSL2_07975</name>
</gene>